<dbReference type="HOGENOM" id="CLU_1331144_0_0_11"/>
<dbReference type="STRING" id="1179773.BN6_45080"/>
<evidence type="ECO:0000313" key="1">
    <source>
        <dbReference type="EMBL" id="CCH31788.1"/>
    </source>
</evidence>
<dbReference type="PATRIC" id="fig|1179773.3.peg.4516"/>
<name>K0K5G0_SACES</name>
<dbReference type="eggNOG" id="ENOG502ZQ6J">
    <property type="taxonomic scope" value="Bacteria"/>
</dbReference>
<keyword evidence="2" id="KW-1185">Reference proteome</keyword>
<dbReference type="OrthoDB" id="583504at2"/>
<proteinExistence type="predicted"/>
<organism evidence="1 2">
    <name type="scientific">Saccharothrix espanaensis (strain ATCC 51144 / DSM 44229 / JCM 9112 / NBRC 15066 / NRRL 15764)</name>
    <dbReference type="NCBI Taxonomy" id="1179773"/>
    <lineage>
        <taxon>Bacteria</taxon>
        <taxon>Bacillati</taxon>
        <taxon>Actinomycetota</taxon>
        <taxon>Actinomycetes</taxon>
        <taxon>Pseudonocardiales</taxon>
        <taxon>Pseudonocardiaceae</taxon>
        <taxon>Saccharothrix</taxon>
    </lineage>
</organism>
<dbReference type="Proteomes" id="UP000006281">
    <property type="component" value="Chromosome"/>
</dbReference>
<dbReference type="BioCyc" id="SESP1179773:BN6_RS21830-MONOMER"/>
<dbReference type="EMBL" id="HE804045">
    <property type="protein sequence ID" value="CCH31788.1"/>
    <property type="molecule type" value="Genomic_DNA"/>
</dbReference>
<reference evidence="1 2" key="1">
    <citation type="journal article" date="2012" name="BMC Genomics">
        <title>Complete genome sequence of Saccharothrix espanaensis DSM 44229T and comparison to the other completely sequenced Pseudonocardiaceae.</title>
        <authorList>
            <person name="Strobel T."/>
            <person name="Al-Dilaimi A."/>
            <person name="Blom J."/>
            <person name="Gessner A."/>
            <person name="Kalinowski J."/>
            <person name="Luzhetska M."/>
            <person name="Puhler A."/>
            <person name="Szczepanowski R."/>
            <person name="Bechthold A."/>
            <person name="Ruckert C."/>
        </authorList>
    </citation>
    <scope>NUCLEOTIDE SEQUENCE [LARGE SCALE GENOMIC DNA]</scope>
    <source>
        <strain evidence="2">ATCC 51144 / DSM 44229 / JCM 9112 / NBRC 15066 / NRRL 15764</strain>
    </source>
</reference>
<evidence type="ECO:0000313" key="2">
    <source>
        <dbReference type="Proteomes" id="UP000006281"/>
    </source>
</evidence>
<dbReference type="RefSeq" id="WP_015101900.1">
    <property type="nucleotide sequence ID" value="NC_019673.1"/>
</dbReference>
<accession>K0K5G0</accession>
<dbReference type="KEGG" id="sesp:BN6_45080"/>
<sequence>MHLVLLVGPARLPDLASAEHYADVVTGTCSVAADYPFAAWAEPEDAPAHVGRVDGPVVAALRLAAARWATSGEVPGDGPADESALFHDPVLGAVWERGPEHTAARGRLGAPPGITGTGRLDAFDHFLHHSGEPVVCSPVDFAPVVRDNRAPGGVVPSASRLIAEARHLAGVLALPPDDPRAAGIRALVAAAGAALAAGAGLVLDYA</sequence>
<gene>
    <name evidence="1" type="ordered locus">BN6_45080</name>
</gene>
<protein>
    <submittedName>
        <fullName evidence="1">Putative membrane protein</fullName>
    </submittedName>
</protein>
<dbReference type="AlphaFoldDB" id="K0K5G0"/>